<evidence type="ECO:0000256" key="3">
    <source>
        <dbReference type="PIRSR" id="PIRSR607760-2"/>
    </source>
</evidence>
<evidence type="ECO:0000313" key="5">
    <source>
        <dbReference type="Proteomes" id="UP000886724"/>
    </source>
</evidence>
<feature type="binding site" evidence="2">
    <location>
        <position position="35"/>
    </location>
    <ligand>
        <name>Mn(2+)</name>
        <dbReference type="ChEBI" id="CHEBI:29035"/>
        <label>1</label>
    </ligand>
</feature>
<evidence type="ECO:0000313" key="4">
    <source>
        <dbReference type="EMBL" id="HIX82280.1"/>
    </source>
</evidence>
<protein>
    <submittedName>
        <fullName evidence="4">Manganese catalase family protein</fullName>
    </submittedName>
</protein>
<feature type="binding site" evidence="2">
    <location>
        <position position="68"/>
    </location>
    <ligand>
        <name>Mn(2+)</name>
        <dbReference type="ChEBI" id="CHEBI:29035"/>
        <label>1</label>
    </ligand>
</feature>
<feature type="binding site" evidence="2">
    <location>
        <position position="65"/>
    </location>
    <ligand>
        <name>Mn(2+)</name>
        <dbReference type="ChEBI" id="CHEBI:29035"/>
        <label>1</label>
    </ligand>
</feature>
<dbReference type="InterPro" id="IPR009078">
    <property type="entry name" value="Ferritin-like_SF"/>
</dbReference>
<sequence>MWLYEKRLQYPINIKKPNAKAAAVIIDQLGGPDGELGAALRYLSQRYTMPYPEIQALLTDIGTEELAHVEMISAILYQLTTNLTIDEIKKQGF</sequence>
<reference evidence="4" key="2">
    <citation type="submission" date="2021-04" db="EMBL/GenBank/DDBJ databases">
        <authorList>
            <person name="Gilroy R."/>
        </authorList>
    </citation>
    <scope>NUCLEOTIDE SEQUENCE</scope>
    <source>
        <strain evidence="4">ChiGjej1B1-14440</strain>
    </source>
</reference>
<gene>
    <name evidence="4" type="ORF">H9980_09980</name>
</gene>
<dbReference type="Pfam" id="PF05067">
    <property type="entry name" value="Mn_catalase"/>
    <property type="match status" value="1"/>
</dbReference>
<dbReference type="SUPFAM" id="SSF47240">
    <property type="entry name" value="Ferritin-like"/>
    <property type="match status" value="1"/>
</dbReference>
<dbReference type="Proteomes" id="UP000886724">
    <property type="component" value="Unassembled WGS sequence"/>
</dbReference>
<evidence type="ECO:0000256" key="1">
    <source>
        <dbReference type="ARBA" id="ARBA00007644"/>
    </source>
</evidence>
<dbReference type="GO" id="GO:0046872">
    <property type="term" value="F:metal ion binding"/>
    <property type="evidence" value="ECO:0007669"/>
    <property type="project" value="UniProtKB-KW"/>
</dbReference>
<feature type="binding site" evidence="3">
    <location>
        <position position="60"/>
    </location>
    <ligand>
        <name>Ca(2+)</name>
        <dbReference type="ChEBI" id="CHEBI:29108"/>
    </ligand>
</feature>
<comment type="caution">
    <text evidence="4">The sequence shown here is derived from an EMBL/GenBank/DDBJ whole genome shotgun (WGS) entry which is preliminary data.</text>
</comment>
<dbReference type="InterPro" id="IPR007760">
    <property type="entry name" value="Mn_catalase"/>
</dbReference>
<feature type="non-terminal residue" evidence="4">
    <location>
        <position position="93"/>
    </location>
</feature>
<comment type="cofactor">
    <cofactor evidence="3">
        <name>Ca(2+)</name>
        <dbReference type="ChEBI" id="CHEBI:29108"/>
    </cofactor>
    <text evidence="3">Binds 1 Ca(2+) ion per subunit.</text>
</comment>
<comment type="cofactor">
    <cofactor evidence="2">
        <name>Mn(2+)</name>
        <dbReference type="ChEBI" id="CHEBI:29035"/>
    </cofactor>
    <text evidence="2">Binds 2 manganese ions per subunit.</text>
</comment>
<dbReference type="AlphaFoldDB" id="A0A9D1XQS6"/>
<keyword evidence="3" id="KW-0106">Calcium</keyword>
<reference evidence="4" key="1">
    <citation type="journal article" date="2021" name="PeerJ">
        <title>Extensive microbial diversity within the chicken gut microbiome revealed by metagenomics and culture.</title>
        <authorList>
            <person name="Gilroy R."/>
            <person name="Ravi A."/>
            <person name="Getino M."/>
            <person name="Pursley I."/>
            <person name="Horton D.L."/>
            <person name="Alikhan N.F."/>
            <person name="Baker D."/>
            <person name="Gharbi K."/>
            <person name="Hall N."/>
            <person name="Watson M."/>
            <person name="Adriaenssens E.M."/>
            <person name="Foster-Nyarko E."/>
            <person name="Jarju S."/>
            <person name="Secka A."/>
            <person name="Antonio M."/>
            <person name="Oren A."/>
            <person name="Chaudhuri R.R."/>
            <person name="La Ragione R."/>
            <person name="Hildebrand F."/>
            <person name="Pallen M.J."/>
        </authorList>
    </citation>
    <scope>NUCLEOTIDE SEQUENCE</scope>
    <source>
        <strain evidence="4">ChiGjej1B1-14440</strain>
    </source>
</reference>
<dbReference type="EMBL" id="DXET01000225">
    <property type="protein sequence ID" value="HIX82280.1"/>
    <property type="molecule type" value="Genomic_DNA"/>
</dbReference>
<keyword evidence="2" id="KW-0479">Metal-binding</keyword>
<name>A0A9D1XQS6_9FIRM</name>
<comment type="similarity">
    <text evidence="1">Belongs to the manganese catalase family.</text>
</comment>
<evidence type="ECO:0000256" key="2">
    <source>
        <dbReference type="PIRSR" id="PIRSR607760-1"/>
    </source>
</evidence>
<organism evidence="4 5">
    <name type="scientific">Candidatus Erysipelatoclostridium merdavium</name>
    <dbReference type="NCBI Taxonomy" id="2838566"/>
    <lineage>
        <taxon>Bacteria</taxon>
        <taxon>Bacillati</taxon>
        <taxon>Bacillota</taxon>
        <taxon>Erysipelotrichia</taxon>
        <taxon>Erysipelotrichales</taxon>
        <taxon>Erysipelotrichales incertae sedis</taxon>
    </lineage>
</organism>
<dbReference type="Gene3D" id="1.20.1260.10">
    <property type="match status" value="1"/>
</dbReference>
<keyword evidence="2" id="KW-0464">Manganese</keyword>
<accession>A0A9D1XQS6</accession>
<dbReference type="InterPro" id="IPR012347">
    <property type="entry name" value="Ferritin-like"/>
</dbReference>
<proteinExistence type="inferred from homology"/>